<evidence type="ECO:0000256" key="1">
    <source>
        <dbReference type="ARBA" id="ARBA00004442"/>
    </source>
</evidence>
<comment type="subcellular location">
    <subcellularLocation>
        <location evidence="1">Cell outer membrane</location>
    </subcellularLocation>
</comment>
<accession>A0A1I4G0E2</accession>
<dbReference type="Pfam" id="PF25183">
    <property type="entry name" value="OMP_b-brl_4"/>
    <property type="match status" value="1"/>
</dbReference>
<gene>
    <name evidence="5" type="ORF">SAMN05192579_12033</name>
</gene>
<keyword evidence="5" id="KW-0378">Hydrolase</keyword>
<keyword evidence="6" id="KW-1185">Reference proteome</keyword>
<sequence>MSRAGRGGCSSGMKRTVLVVGLMAALGGMPVLAQSITGGLYGRAPGGQGATIAVDNPATGYHKNLEADASGRYSLGGLNPGQYTVTVTQDGKVVGVRRVTVVANVQAQVRTTPAAVAAPANVNATDLSAITVSSSVIDQDVNPIDVSTPELSSNYSMKLVDQLPTGRSVDSIAELSSAVHYDNQTTGLAQFGGASSAENRYYYNEFDTTYDYTGIGATSLPSEALSSVQTLPSNAGVNWTSSTGGVISSTVRQGTNRFQAGYSLYFTPGTSAFEPRQPNSYDSQGNYYHFTESNTKSPRSTQYLWASGALVKDKLFFFAMLGNQPVSQSTSYGSNREYDASSRDKNALLNLTWNITNNQSLNVVGYREWSDTFSNQYTLDRMYDPSSAGKYFGWADSKAKNQFLIGNYHWQINDTMSLRLMGGYLSSTTFAPTSATGTGLPYVTEVNASNQSTNIGISNTANQVYPVDYWRKGFKGDFDWVLGDHTLTIGAEHYKHYINNLETTTAGGNWTYYDRPGYLLPNGAVVPGGGQYVQQSYKQVGGAFYTVNKAAYISDSWQVNDRWVAYAGLRDDYFINKNVNGQNFFRSSILSPRLGVAWDVEGDGTFKIGANAGKYTIPIPSSVNNGAAGASLTWNRYYTYTGRDPNTMAPTGLSQLGPQYTLVNGLAPSKENVATSNLKAPYQYEFQIYAQKLLENGWSTKLDVGYATLKRTIDDACTTDAITAYAQSHGYPDYVDETGCPEVNPGIAQVFTRDYSGTGKLQSLTLPGNAVGPAPKRKYMHVTFELVHQRTVEQPYFLDIGYTWAHLYGNYDGLINLTQRTQSGPGEQTYWDFPGIMDFSSGNLSSDVRHSVKINGVYYFPSGLRLSSVLDMATGTPLSCMGTYPDNNNPAAGYGSSTHYCDRKPAPLGHAGRTPFYLDWSVGVGYDWRINQDNRLSVDLQVQNVTNRKGRIDSEQTYDQGFTADGATIPNPAYGAGTWQTPRTTMLILRYQFH</sequence>
<dbReference type="GO" id="GO:0030246">
    <property type="term" value="F:carbohydrate binding"/>
    <property type="evidence" value="ECO:0007669"/>
    <property type="project" value="InterPro"/>
</dbReference>
<dbReference type="InterPro" id="IPR057601">
    <property type="entry name" value="Oar-like_b-barrel"/>
</dbReference>
<keyword evidence="5" id="KW-0121">Carboxypeptidase</keyword>
<dbReference type="EMBL" id="FOSR01000020">
    <property type="protein sequence ID" value="SFL22677.1"/>
    <property type="molecule type" value="Genomic_DNA"/>
</dbReference>
<name>A0A1I4G0E2_9GAMM</name>
<feature type="domain" description="TonB-dependent transporter Oar-like beta-barrel" evidence="4">
    <location>
        <begin position="335"/>
        <end position="576"/>
    </location>
</feature>
<dbReference type="SUPFAM" id="SSF56935">
    <property type="entry name" value="Porins"/>
    <property type="match status" value="1"/>
</dbReference>
<evidence type="ECO:0000313" key="6">
    <source>
        <dbReference type="Proteomes" id="UP000198725"/>
    </source>
</evidence>
<dbReference type="Proteomes" id="UP000198725">
    <property type="component" value="Unassembled WGS sequence"/>
</dbReference>
<dbReference type="Pfam" id="PF13620">
    <property type="entry name" value="CarboxypepD_reg"/>
    <property type="match status" value="1"/>
</dbReference>
<dbReference type="Gene3D" id="2.60.40.1120">
    <property type="entry name" value="Carboxypeptidase-like, regulatory domain"/>
    <property type="match status" value="1"/>
</dbReference>
<dbReference type="InterPro" id="IPR036942">
    <property type="entry name" value="Beta-barrel_TonB_sf"/>
</dbReference>
<dbReference type="AlphaFoldDB" id="A0A1I4G0E2"/>
<dbReference type="InterPro" id="IPR013784">
    <property type="entry name" value="Carb-bd-like_fold"/>
</dbReference>
<dbReference type="GO" id="GO:0009279">
    <property type="term" value="C:cell outer membrane"/>
    <property type="evidence" value="ECO:0007669"/>
    <property type="project" value="UniProtKB-SubCell"/>
</dbReference>
<keyword evidence="2" id="KW-0472">Membrane</keyword>
<proteinExistence type="predicted"/>
<dbReference type="SUPFAM" id="SSF49452">
    <property type="entry name" value="Starch-binding domain-like"/>
    <property type="match status" value="1"/>
</dbReference>
<evidence type="ECO:0000256" key="2">
    <source>
        <dbReference type="ARBA" id="ARBA00023136"/>
    </source>
</evidence>
<dbReference type="Gene3D" id="2.40.170.20">
    <property type="entry name" value="TonB-dependent receptor, beta-barrel domain"/>
    <property type="match status" value="1"/>
</dbReference>
<keyword evidence="5" id="KW-0645">Protease</keyword>
<protein>
    <submittedName>
        <fullName evidence="5">Carboxypeptidase regulatory-like domain-containing protein</fullName>
    </submittedName>
</protein>
<reference evidence="6" key="1">
    <citation type="submission" date="2016-10" db="EMBL/GenBank/DDBJ databases">
        <authorList>
            <person name="Varghese N."/>
            <person name="Submissions S."/>
        </authorList>
    </citation>
    <scope>NUCLEOTIDE SEQUENCE [LARGE SCALE GENOMIC DNA]</scope>
    <source>
        <strain evidence="6">MO64</strain>
    </source>
</reference>
<keyword evidence="3" id="KW-0998">Cell outer membrane</keyword>
<dbReference type="GO" id="GO:0004180">
    <property type="term" value="F:carboxypeptidase activity"/>
    <property type="evidence" value="ECO:0007669"/>
    <property type="project" value="UniProtKB-KW"/>
</dbReference>
<evidence type="ECO:0000313" key="5">
    <source>
        <dbReference type="EMBL" id="SFL22677.1"/>
    </source>
</evidence>
<evidence type="ECO:0000259" key="4">
    <source>
        <dbReference type="Pfam" id="PF25183"/>
    </source>
</evidence>
<evidence type="ECO:0000256" key="3">
    <source>
        <dbReference type="ARBA" id="ARBA00023237"/>
    </source>
</evidence>
<organism evidence="5 6">
    <name type="scientific">Rhodanobacter glycinis</name>
    <dbReference type="NCBI Taxonomy" id="582702"/>
    <lineage>
        <taxon>Bacteria</taxon>
        <taxon>Pseudomonadati</taxon>
        <taxon>Pseudomonadota</taxon>
        <taxon>Gammaproteobacteria</taxon>
        <taxon>Lysobacterales</taxon>
        <taxon>Rhodanobacteraceae</taxon>
        <taxon>Rhodanobacter</taxon>
    </lineage>
</organism>